<evidence type="ECO:0000256" key="1">
    <source>
        <dbReference type="SAM" id="MobiDB-lite"/>
    </source>
</evidence>
<feature type="compositionally biased region" description="Polar residues" evidence="1">
    <location>
        <begin position="538"/>
        <end position="554"/>
    </location>
</feature>
<feature type="compositionally biased region" description="Low complexity" evidence="1">
    <location>
        <begin position="446"/>
        <end position="467"/>
    </location>
</feature>
<organism evidence="2 3">
    <name type="scientific">Hohenbuehelia grisea</name>
    <dbReference type="NCBI Taxonomy" id="104357"/>
    <lineage>
        <taxon>Eukaryota</taxon>
        <taxon>Fungi</taxon>
        <taxon>Dikarya</taxon>
        <taxon>Basidiomycota</taxon>
        <taxon>Agaricomycotina</taxon>
        <taxon>Agaricomycetes</taxon>
        <taxon>Agaricomycetidae</taxon>
        <taxon>Agaricales</taxon>
        <taxon>Pleurotineae</taxon>
        <taxon>Pleurotaceae</taxon>
        <taxon>Hohenbuehelia</taxon>
    </lineage>
</organism>
<feature type="compositionally biased region" description="Basic and acidic residues" evidence="1">
    <location>
        <begin position="673"/>
        <end position="690"/>
    </location>
</feature>
<keyword evidence="3" id="KW-1185">Reference proteome</keyword>
<gene>
    <name evidence="2" type="ORF">HGRIS_002443</name>
</gene>
<feature type="compositionally biased region" description="Low complexity" evidence="1">
    <location>
        <begin position="374"/>
        <end position="391"/>
    </location>
</feature>
<feature type="region of interest" description="Disordered" evidence="1">
    <location>
        <begin position="246"/>
        <end position="624"/>
    </location>
</feature>
<feature type="compositionally biased region" description="Polar residues" evidence="1">
    <location>
        <begin position="397"/>
        <end position="406"/>
    </location>
</feature>
<feature type="compositionally biased region" description="Polar residues" evidence="1">
    <location>
        <begin position="508"/>
        <end position="522"/>
    </location>
</feature>
<sequence length="763" mass="83179">MSNSLQPWIANYAINTGEAYGGSLLSVPTHGAPKKVQLVEFLTYGGKNDDRIWAKVSDKEYRIAVLFSKVALASFTRDNHKRLTDYSSALIKIKLFRPLLTRIPNGNKGTGMTPETYLALECDHVTLLGSINEGEWGFPKELIHHPLVRAWIEGLRQDGGAGNILRDAKAEREQLDKPNQPSDRAQRPGFEAPSEPSKQITPPKQPGRDISKVDQQTSSVDLDYVTTVERSWQARKGRNHRRYMLRQQNTEDAPQTVPPVYPVKDQQDNEDGIEPPRKRRRLNTPSHLPGFSGRSDPPLVKPSTPSIDIAPSNPSTPSSSPIPWSSSPAPDTRHEHQHPQTTQESKAAAGDEIKLSSPSSPWKADDNTSKGRGTSQPSQLPQSSPLPTSSLFPIPATFSSLISPVVSSHPEPVRRKVPRPQLPQIPDRIATGAILVPDSDVSGTVSQSQSLSQSQSQSQPLSQFNLQNHSQSQLLSRSKLHAQSQIRPLSPSDQYQPPVQEHAPAPSPKTSLSQSSEEGNCNTEDDDHASQQSHDSLFSGSISEDDTSSTGCGDSEADNNAEQEADKNGADSKSRNIEPLDEDDAQIHIQLTSPRTLPQVHASHESAVAPPPEAAPAATSPDVAMHDAVSWQQPAFMRTSTLPTPSASGSNTILEQRLPSLGPDFRPLPRTSPLEHLRSAKRNGDAREVAASRSPHPPAHGARTLPIDDVKLEEDLITTSSSRSKKLSGFRPKLTPTSSERRGFSLAGLCTMLRDISQAKWGT</sequence>
<feature type="compositionally biased region" description="Polar residues" evidence="1">
    <location>
        <begin position="468"/>
        <end position="497"/>
    </location>
</feature>
<dbReference type="EMBL" id="JASNQZ010000006">
    <property type="protein sequence ID" value="KAL0956285.1"/>
    <property type="molecule type" value="Genomic_DNA"/>
</dbReference>
<feature type="compositionally biased region" description="Basic and acidic residues" evidence="1">
    <location>
        <begin position="564"/>
        <end position="578"/>
    </location>
</feature>
<feature type="compositionally biased region" description="Low complexity" evidence="1">
    <location>
        <begin position="311"/>
        <end position="330"/>
    </location>
</feature>
<comment type="caution">
    <text evidence="2">The sequence shown here is derived from an EMBL/GenBank/DDBJ whole genome shotgun (WGS) entry which is preliminary data.</text>
</comment>
<dbReference type="Proteomes" id="UP001556367">
    <property type="component" value="Unassembled WGS sequence"/>
</dbReference>
<name>A0ABR3JKG7_9AGAR</name>
<feature type="region of interest" description="Disordered" evidence="1">
    <location>
        <begin position="657"/>
        <end position="705"/>
    </location>
</feature>
<evidence type="ECO:0000313" key="3">
    <source>
        <dbReference type="Proteomes" id="UP001556367"/>
    </source>
</evidence>
<evidence type="ECO:0000313" key="2">
    <source>
        <dbReference type="EMBL" id="KAL0956285.1"/>
    </source>
</evidence>
<feature type="region of interest" description="Disordered" evidence="1">
    <location>
        <begin position="171"/>
        <end position="217"/>
    </location>
</feature>
<proteinExistence type="predicted"/>
<protein>
    <recommendedName>
        <fullName evidence="4">Telomere replication protein EST3</fullName>
    </recommendedName>
</protein>
<accession>A0ABR3JKG7</accession>
<evidence type="ECO:0008006" key="4">
    <source>
        <dbReference type="Google" id="ProtNLM"/>
    </source>
</evidence>
<reference evidence="3" key="1">
    <citation type="submission" date="2024-06" db="EMBL/GenBank/DDBJ databases">
        <title>Multi-omics analyses provide insights into the biosynthesis of the anticancer antibiotic pleurotin in Hohenbuehelia grisea.</title>
        <authorList>
            <person name="Weaver J.A."/>
            <person name="Alberti F."/>
        </authorList>
    </citation>
    <scope>NUCLEOTIDE SEQUENCE [LARGE SCALE GENOMIC DNA]</scope>
    <source>
        <strain evidence="3">T-177</strain>
    </source>
</reference>